<accession>A0ABP7UL77</accession>
<evidence type="ECO:0000313" key="1">
    <source>
        <dbReference type="EMBL" id="GAA4046609.1"/>
    </source>
</evidence>
<keyword evidence="2" id="KW-1185">Reference proteome</keyword>
<dbReference type="Proteomes" id="UP001500426">
    <property type="component" value="Unassembled WGS sequence"/>
</dbReference>
<gene>
    <name evidence="1" type="ORF">GCM10022388_10120</name>
</gene>
<name>A0ABP7UL77_9FLAO</name>
<comment type="caution">
    <text evidence="1">The sequence shown here is derived from an EMBL/GenBank/DDBJ whole genome shotgun (WGS) entry which is preliminary data.</text>
</comment>
<proteinExistence type="predicted"/>
<dbReference type="EMBL" id="BAABCS010000009">
    <property type="protein sequence ID" value="GAA4046609.1"/>
    <property type="molecule type" value="Genomic_DNA"/>
</dbReference>
<sequence length="251" mass="27820">MKMKFSLEIKTPCSENFDKMIPNSNGSFCNSCAKNVIDLSTKTNSEVARFIAENKNKSICARLKNSQLEEEFEINEISKSNNFKYAVAVAASVLLTSNVIGQEKEPVRTELGCVKSNPHVVGKIAYQEGKLVSFILSGKVLEKSTKKPLSNKKYPELTIFVSGSNVSVKVDPKTGAYSIPLLLDKKTSELFVTINSSDSSYSKSMKIDLSKIRNNSLILNLSIDSETEMERYQIMGGLGVNYIDNKKMKNS</sequence>
<reference evidence="2" key="1">
    <citation type="journal article" date="2019" name="Int. J. Syst. Evol. Microbiol.">
        <title>The Global Catalogue of Microorganisms (GCM) 10K type strain sequencing project: providing services to taxonomists for standard genome sequencing and annotation.</title>
        <authorList>
            <consortium name="The Broad Institute Genomics Platform"/>
            <consortium name="The Broad Institute Genome Sequencing Center for Infectious Disease"/>
            <person name="Wu L."/>
            <person name="Ma J."/>
        </authorList>
    </citation>
    <scope>NUCLEOTIDE SEQUENCE [LARGE SCALE GENOMIC DNA]</scope>
    <source>
        <strain evidence="2">JCM 17068</strain>
    </source>
</reference>
<organism evidence="1 2">
    <name type="scientific">Flavobacterium chungnamense</name>
    <dbReference type="NCBI Taxonomy" id="706182"/>
    <lineage>
        <taxon>Bacteria</taxon>
        <taxon>Pseudomonadati</taxon>
        <taxon>Bacteroidota</taxon>
        <taxon>Flavobacteriia</taxon>
        <taxon>Flavobacteriales</taxon>
        <taxon>Flavobacteriaceae</taxon>
        <taxon>Flavobacterium</taxon>
    </lineage>
</organism>
<evidence type="ECO:0000313" key="2">
    <source>
        <dbReference type="Proteomes" id="UP001500426"/>
    </source>
</evidence>
<protein>
    <submittedName>
        <fullName evidence="1">Uncharacterized protein</fullName>
    </submittedName>
</protein>